<organism evidence="1 2">
    <name type="scientific">Artemisia annua</name>
    <name type="common">Sweet wormwood</name>
    <dbReference type="NCBI Taxonomy" id="35608"/>
    <lineage>
        <taxon>Eukaryota</taxon>
        <taxon>Viridiplantae</taxon>
        <taxon>Streptophyta</taxon>
        <taxon>Embryophyta</taxon>
        <taxon>Tracheophyta</taxon>
        <taxon>Spermatophyta</taxon>
        <taxon>Magnoliopsida</taxon>
        <taxon>eudicotyledons</taxon>
        <taxon>Gunneridae</taxon>
        <taxon>Pentapetalae</taxon>
        <taxon>asterids</taxon>
        <taxon>campanulids</taxon>
        <taxon>Asterales</taxon>
        <taxon>Asteraceae</taxon>
        <taxon>Asteroideae</taxon>
        <taxon>Anthemideae</taxon>
        <taxon>Artemisiinae</taxon>
        <taxon>Artemisia</taxon>
    </lineage>
</organism>
<dbReference type="Proteomes" id="UP000245207">
    <property type="component" value="Unassembled WGS sequence"/>
</dbReference>
<comment type="caution">
    <text evidence="1">The sequence shown here is derived from an EMBL/GenBank/DDBJ whole genome shotgun (WGS) entry which is preliminary data.</text>
</comment>
<gene>
    <name evidence="1" type="ORF">CTI12_AA165320</name>
</gene>
<proteinExistence type="predicted"/>
<protein>
    <submittedName>
        <fullName evidence="1">Uncharacterized protein</fullName>
    </submittedName>
</protein>
<accession>A0A2U1NSF6</accession>
<sequence length="181" mass="20565">MASSLFVRSSRRFASVFRPILHHPRGFSSSSSPSLEELGLVTKRDFYGNLMVKLDKLLLKRLPHTMCRTIRGETLEGVSLSIPGNEKRHETDEALNVFLDFDAKDVRGIGYRAELHLKYNALFVIAHVQPTSDASFIRFYSSRINLGNNIMYKTIHSENKDGGLMLTLHKNPDNAEPIKIY</sequence>
<evidence type="ECO:0000313" key="2">
    <source>
        <dbReference type="Proteomes" id="UP000245207"/>
    </source>
</evidence>
<dbReference type="EMBL" id="PKPP01002270">
    <property type="protein sequence ID" value="PWA76424.1"/>
    <property type="molecule type" value="Genomic_DNA"/>
</dbReference>
<name>A0A2U1NSF6_ARTAN</name>
<reference evidence="1 2" key="1">
    <citation type="journal article" date="2018" name="Mol. Plant">
        <title>The genome of Artemisia annua provides insight into the evolution of Asteraceae family and artemisinin biosynthesis.</title>
        <authorList>
            <person name="Shen Q."/>
            <person name="Zhang L."/>
            <person name="Liao Z."/>
            <person name="Wang S."/>
            <person name="Yan T."/>
            <person name="Shi P."/>
            <person name="Liu M."/>
            <person name="Fu X."/>
            <person name="Pan Q."/>
            <person name="Wang Y."/>
            <person name="Lv Z."/>
            <person name="Lu X."/>
            <person name="Zhang F."/>
            <person name="Jiang W."/>
            <person name="Ma Y."/>
            <person name="Chen M."/>
            <person name="Hao X."/>
            <person name="Li L."/>
            <person name="Tang Y."/>
            <person name="Lv G."/>
            <person name="Zhou Y."/>
            <person name="Sun X."/>
            <person name="Brodelius P.E."/>
            <person name="Rose J.K.C."/>
            <person name="Tang K."/>
        </authorList>
    </citation>
    <scope>NUCLEOTIDE SEQUENCE [LARGE SCALE GENOMIC DNA]</scope>
    <source>
        <strain evidence="2">cv. Huhao1</strain>
        <tissue evidence="1">Leaf</tissue>
    </source>
</reference>
<dbReference type="AlphaFoldDB" id="A0A2U1NSF6"/>
<evidence type="ECO:0000313" key="1">
    <source>
        <dbReference type="EMBL" id="PWA76424.1"/>
    </source>
</evidence>
<keyword evidence="2" id="KW-1185">Reference proteome</keyword>